<dbReference type="AlphaFoldDB" id="A0A1L0BXG4"/>
<name>A0A1L0BXG4_9ASCO</name>
<keyword evidence="2" id="KW-1185">Reference proteome</keyword>
<proteinExistence type="predicted"/>
<evidence type="ECO:0000313" key="1">
    <source>
        <dbReference type="EMBL" id="SGZ55074.1"/>
    </source>
</evidence>
<gene>
    <name evidence="1" type="ORF">SAMEA4029010_CIC11G00000000163</name>
</gene>
<accession>A0A1L0BXG4</accession>
<evidence type="ECO:0000313" key="2">
    <source>
        <dbReference type="Proteomes" id="UP000182334"/>
    </source>
</evidence>
<organism evidence="1 2">
    <name type="scientific">Sungouiella intermedia</name>
    <dbReference type="NCBI Taxonomy" id="45354"/>
    <lineage>
        <taxon>Eukaryota</taxon>
        <taxon>Fungi</taxon>
        <taxon>Dikarya</taxon>
        <taxon>Ascomycota</taxon>
        <taxon>Saccharomycotina</taxon>
        <taxon>Pichiomycetes</taxon>
        <taxon>Metschnikowiaceae</taxon>
        <taxon>Sungouiella</taxon>
    </lineage>
</organism>
<sequence length="150" mass="16966">MLLVSAQDQMFSKLNPLNYYRKGKKTSSPSPKDQALHQALNPWFLKMWKRTPSESSMGEHRRNTVVSRSQLKKSRIAASQAMAVPSVAVSQVPRREQIASHDDDIQPYAAGNGELLSPEYFVDVNLRYTNTNTTSMYSSRESILDESVRS</sequence>
<reference evidence="1 2" key="1">
    <citation type="submission" date="2016-10" db="EMBL/GenBank/DDBJ databases">
        <authorList>
            <person name="de Groot N.N."/>
        </authorList>
    </citation>
    <scope>NUCLEOTIDE SEQUENCE [LARGE SCALE GENOMIC DNA]</scope>
    <source>
        <strain evidence="1 2">CBS 141442</strain>
    </source>
</reference>
<protein>
    <submittedName>
        <fullName evidence="1">CIC11C00000000163</fullName>
    </submittedName>
</protein>
<dbReference type="EMBL" id="LT635760">
    <property type="protein sequence ID" value="SGZ55074.1"/>
    <property type="molecule type" value="Genomic_DNA"/>
</dbReference>
<dbReference type="Proteomes" id="UP000182334">
    <property type="component" value="Chromosome V"/>
</dbReference>